<feature type="region of interest" description="Disordered" evidence="2">
    <location>
        <begin position="93"/>
        <end position="128"/>
    </location>
</feature>
<dbReference type="STRING" id="2282107.A0A286UIN4"/>
<evidence type="ECO:0000313" key="4">
    <source>
        <dbReference type="Proteomes" id="UP000217199"/>
    </source>
</evidence>
<sequence length="518" mass="55270">MSTAAPSKPLKRLSLLQSPTTSSVPSPPCSSCVNPGTASIRDSSETSGFPAGAEAPPSWSLASPTSRSSIPAKQSRRHSSIYYISQVRDNNSIPGDIQAGSPLQAQRTSQLHERNASSLTSNSRAKDENCIQSSDIPVKVSMLTLAEKHADLLRFIAQKEAKCLELRSQLATHEAELSVLKRKWERIVSRGYGGGPTSSISSLDNDGSSQGAVISGLKEGVQEVGRLLMQLGDIGAHHSSELGHGSNSSISTASESTNSTRMSQSSMSSVGLLEEINEENVAKMKDIKSIDTKIKRHSLSTPIRRRPYEPSSPSTSSPSITSPKTPLSASEGFTTLPFSSKQLRTSPLNQNDDQTKHKKQTSMSQSSFPPISSIPGVNVAPLASWVDSVGRRLGQLHNSQTASSSGSRNTSQSQLNNSVPKRASTLLSDASNTLFAALGSPSIDRTPSSASVTSSSRSLLDDDDLLGSNSQCTNIVSLSPERVKPRPTPIQTNSTSTMKQQDVRILTGSDVDSEEWNW</sequence>
<feature type="compositionally biased region" description="Low complexity" evidence="2">
    <location>
        <begin position="398"/>
        <end position="414"/>
    </location>
</feature>
<feature type="region of interest" description="Disordered" evidence="2">
    <location>
        <begin position="439"/>
        <end position="465"/>
    </location>
</feature>
<feature type="compositionally biased region" description="Low complexity" evidence="2">
    <location>
        <begin position="448"/>
        <end position="458"/>
    </location>
</feature>
<evidence type="ECO:0000256" key="1">
    <source>
        <dbReference type="SAM" id="Coils"/>
    </source>
</evidence>
<feature type="coiled-coil region" evidence="1">
    <location>
        <begin position="156"/>
        <end position="183"/>
    </location>
</feature>
<feature type="compositionally biased region" description="Low complexity" evidence="2">
    <location>
        <begin position="362"/>
        <end position="373"/>
    </location>
</feature>
<name>A0A286UIN4_9AGAM</name>
<feature type="region of interest" description="Disordered" evidence="2">
    <location>
        <begin position="479"/>
        <end position="502"/>
    </location>
</feature>
<feature type="compositionally biased region" description="Polar residues" evidence="2">
    <location>
        <begin position="331"/>
        <end position="352"/>
    </location>
</feature>
<feature type="region of interest" description="Disordered" evidence="2">
    <location>
        <begin position="1"/>
        <end position="74"/>
    </location>
</feature>
<keyword evidence="1" id="KW-0175">Coiled coil</keyword>
<keyword evidence="4" id="KW-1185">Reference proteome</keyword>
<dbReference type="InParanoid" id="A0A286UIN4"/>
<feature type="compositionally biased region" description="Polar residues" evidence="2">
    <location>
        <begin position="60"/>
        <end position="72"/>
    </location>
</feature>
<feature type="compositionally biased region" description="Polar residues" evidence="2">
    <location>
        <begin position="34"/>
        <end position="47"/>
    </location>
</feature>
<gene>
    <name evidence="3" type="ORF">PNOK_0441000</name>
</gene>
<reference evidence="3 4" key="1">
    <citation type="journal article" date="2017" name="Mol. Ecol.">
        <title>Comparative and population genomic landscape of Phellinus noxius: A hypervariable fungus causing root rot in trees.</title>
        <authorList>
            <person name="Chung C.L."/>
            <person name="Lee T.J."/>
            <person name="Akiba M."/>
            <person name="Lee H.H."/>
            <person name="Kuo T.H."/>
            <person name="Liu D."/>
            <person name="Ke H.M."/>
            <person name="Yokoi T."/>
            <person name="Roa M.B."/>
            <person name="Lu M.J."/>
            <person name="Chang Y.Y."/>
            <person name="Ann P.J."/>
            <person name="Tsai J.N."/>
            <person name="Chen C.Y."/>
            <person name="Tzean S.S."/>
            <person name="Ota Y."/>
            <person name="Hattori T."/>
            <person name="Sahashi N."/>
            <person name="Liou R.F."/>
            <person name="Kikuchi T."/>
            <person name="Tsai I.J."/>
        </authorList>
    </citation>
    <scope>NUCLEOTIDE SEQUENCE [LARGE SCALE GENOMIC DNA]</scope>
    <source>
        <strain evidence="3 4">FFPRI411160</strain>
    </source>
</reference>
<organism evidence="3 4">
    <name type="scientific">Pyrrhoderma noxium</name>
    <dbReference type="NCBI Taxonomy" id="2282107"/>
    <lineage>
        <taxon>Eukaryota</taxon>
        <taxon>Fungi</taxon>
        <taxon>Dikarya</taxon>
        <taxon>Basidiomycota</taxon>
        <taxon>Agaricomycotina</taxon>
        <taxon>Agaricomycetes</taxon>
        <taxon>Hymenochaetales</taxon>
        <taxon>Hymenochaetaceae</taxon>
        <taxon>Pyrrhoderma</taxon>
    </lineage>
</organism>
<feature type="compositionally biased region" description="Low complexity" evidence="2">
    <location>
        <begin position="18"/>
        <end position="33"/>
    </location>
</feature>
<evidence type="ECO:0000313" key="3">
    <source>
        <dbReference type="EMBL" id="PAV19476.1"/>
    </source>
</evidence>
<feature type="region of interest" description="Disordered" evidence="2">
    <location>
        <begin position="398"/>
        <end position="419"/>
    </location>
</feature>
<feature type="compositionally biased region" description="Polar residues" evidence="2">
    <location>
        <begin position="489"/>
        <end position="500"/>
    </location>
</feature>
<dbReference type="Proteomes" id="UP000217199">
    <property type="component" value="Unassembled WGS sequence"/>
</dbReference>
<protein>
    <submittedName>
        <fullName evidence="3">Uncharacterized protein</fullName>
    </submittedName>
</protein>
<proteinExistence type="predicted"/>
<feature type="compositionally biased region" description="Low complexity" evidence="2">
    <location>
        <begin position="311"/>
        <end position="328"/>
    </location>
</feature>
<evidence type="ECO:0000256" key="2">
    <source>
        <dbReference type="SAM" id="MobiDB-lite"/>
    </source>
</evidence>
<feature type="region of interest" description="Disordered" evidence="2">
    <location>
        <begin position="238"/>
        <end position="270"/>
    </location>
</feature>
<dbReference type="OrthoDB" id="3204900at2759"/>
<dbReference type="EMBL" id="NBII01000004">
    <property type="protein sequence ID" value="PAV19476.1"/>
    <property type="molecule type" value="Genomic_DNA"/>
</dbReference>
<feature type="region of interest" description="Disordered" evidence="2">
    <location>
        <begin position="293"/>
        <end position="373"/>
    </location>
</feature>
<accession>A0A286UIN4</accession>
<dbReference type="AlphaFoldDB" id="A0A286UIN4"/>
<feature type="compositionally biased region" description="Low complexity" evidence="2">
    <location>
        <begin position="246"/>
        <end position="269"/>
    </location>
</feature>
<comment type="caution">
    <text evidence="3">The sequence shown here is derived from an EMBL/GenBank/DDBJ whole genome shotgun (WGS) entry which is preliminary data.</text>
</comment>